<dbReference type="PANTHER" id="PTHR35201:SF4">
    <property type="entry name" value="BETA-PINACENE SYNTHASE-RELATED"/>
    <property type="match status" value="1"/>
</dbReference>
<dbReference type="GO" id="GO:0008299">
    <property type="term" value="P:isoprenoid biosynthetic process"/>
    <property type="evidence" value="ECO:0007669"/>
    <property type="project" value="UniProtKB-ARBA"/>
</dbReference>
<evidence type="ECO:0000256" key="2">
    <source>
        <dbReference type="RuleBase" id="RU366034"/>
    </source>
</evidence>
<organism evidence="3 4">
    <name type="scientific">Marchantia polymorpha subsp. ruderalis</name>
    <dbReference type="NCBI Taxonomy" id="1480154"/>
    <lineage>
        <taxon>Eukaryota</taxon>
        <taxon>Viridiplantae</taxon>
        <taxon>Streptophyta</taxon>
        <taxon>Embryophyta</taxon>
        <taxon>Marchantiophyta</taxon>
        <taxon>Marchantiopsida</taxon>
        <taxon>Marchantiidae</taxon>
        <taxon>Marchantiales</taxon>
        <taxon>Marchantiaceae</taxon>
        <taxon>Marchantia</taxon>
    </lineage>
</organism>
<dbReference type="InterPro" id="IPR034686">
    <property type="entry name" value="Terpene_cyclase-like_2"/>
</dbReference>
<gene>
    <name evidence="3" type="ORF">AXG93_197s1070</name>
</gene>
<keyword evidence="2" id="KW-0479">Metal-binding</keyword>
<reference evidence="3" key="1">
    <citation type="submission" date="2016-03" db="EMBL/GenBank/DDBJ databases">
        <title>Mechanisms controlling the formation of the plant cell surface in tip-growing cells are functionally conserved among land plants.</title>
        <authorList>
            <person name="Honkanen S."/>
            <person name="Jones V.A."/>
            <person name="Morieri G."/>
            <person name="Champion C."/>
            <person name="Hetherington A.J."/>
            <person name="Kelly S."/>
            <person name="Saint-Marcoux D."/>
            <person name="Proust H."/>
            <person name="Prescott H."/>
            <person name="Dolan L."/>
        </authorList>
    </citation>
    <scope>NUCLEOTIDE SEQUENCE [LARGE SCALE GENOMIC DNA]</scope>
    <source>
        <tissue evidence="3">Whole gametophyte</tissue>
    </source>
</reference>
<comment type="similarity">
    <text evidence="1 2">Belongs to the terpene synthase family.</text>
</comment>
<keyword evidence="2" id="KW-0460">Magnesium</keyword>
<dbReference type="PANTHER" id="PTHR35201">
    <property type="entry name" value="TERPENE SYNTHASE"/>
    <property type="match status" value="1"/>
</dbReference>
<evidence type="ECO:0000313" key="4">
    <source>
        <dbReference type="Proteomes" id="UP000077202"/>
    </source>
</evidence>
<dbReference type="Proteomes" id="UP000077202">
    <property type="component" value="Unassembled WGS sequence"/>
</dbReference>
<keyword evidence="4" id="KW-1185">Reference proteome</keyword>
<dbReference type="Pfam" id="PF19086">
    <property type="entry name" value="Terpene_syn_C_2"/>
    <property type="match status" value="1"/>
</dbReference>
<evidence type="ECO:0000313" key="3">
    <source>
        <dbReference type="EMBL" id="OAE25261.1"/>
    </source>
</evidence>
<dbReference type="EMBL" id="LVLJ01002366">
    <property type="protein sequence ID" value="OAE25261.1"/>
    <property type="molecule type" value="Genomic_DNA"/>
</dbReference>
<keyword evidence="2" id="KW-0456">Lyase</keyword>
<dbReference type="AlphaFoldDB" id="A0A176VY32"/>
<dbReference type="GO" id="GO:0010333">
    <property type="term" value="F:terpene synthase activity"/>
    <property type="evidence" value="ECO:0007669"/>
    <property type="project" value="InterPro"/>
</dbReference>
<name>A0A176VY32_MARPO</name>
<protein>
    <recommendedName>
        <fullName evidence="2">Terpene synthase</fullName>
        <ecNumber evidence="2">4.2.3.-</ecNumber>
    </recommendedName>
</protein>
<dbReference type="InterPro" id="IPR008949">
    <property type="entry name" value="Isoprenoid_synthase_dom_sf"/>
</dbReference>
<dbReference type="Gene3D" id="1.10.600.10">
    <property type="entry name" value="Farnesyl Diphosphate Synthase"/>
    <property type="match status" value="2"/>
</dbReference>
<dbReference type="SUPFAM" id="SSF48576">
    <property type="entry name" value="Terpenoid synthases"/>
    <property type="match status" value="1"/>
</dbReference>
<comment type="cofactor">
    <cofactor evidence="2">
        <name>Mg(2+)</name>
        <dbReference type="ChEBI" id="CHEBI:18420"/>
    </cofactor>
</comment>
<proteinExistence type="inferred from homology"/>
<sequence>MAIVAEEKSENGITDQFQAKEVPIQTVTEIVMSYEIPDLVFPYELVDPHPKSTMLIRMSHDWLASHGVDQRLGPEIWYRLVQHNTPDILTYILEDVDDKEFLLFCKFMLVLYSVDTLLDDTAIGKEWRYLWFSFSKSSSYSSCDLKLSHVALAWKEFWAEYQSYSMPYDYNVVVDAIISRTGPGIPMELFHSDPMQRLLLTVTDAVSWDNDIFSVYKECIVNKDKHNLVHIISEEQGCTYSKAVEFARQMIDDTIMDMEAAISDLRKAAPEGALHAVEKYASTCRNWVSGSHAWHAKSLRYKAHP</sequence>
<evidence type="ECO:0000256" key="1">
    <source>
        <dbReference type="ARBA" id="ARBA00006333"/>
    </source>
</evidence>
<dbReference type="EC" id="4.2.3.-" evidence="2"/>
<accession>A0A176VY32</accession>
<dbReference type="GO" id="GO:0046872">
    <property type="term" value="F:metal ion binding"/>
    <property type="evidence" value="ECO:0007669"/>
    <property type="project" value="UniProtKB-KW"/>
</dbReference>
<comment type="caution">
    <text evidence="3">The sequence shown here is derived from an EMBL/GenBank/DDBJ whole genome shotgun (WGS) entry which is preliminary data.</text>
</comment>